<comment type="caution">
    <text evidence="2">The sequence shown here is derived from an EMBL/GenBank/DDBJ whole genome shotgun (WGS) entry which is preliminary data.</text>
</comment>
<evidence type="ECO:0000313" key="2">
    <source>
        <dbReference type="EMBL" id="MCD9558958.1"/>
    </source>
</evidence>
<feature type="compositionally biased region" description="Low complexity" evidence="1">
    <location>
        <begin position="179"/>
        <end position="193"/>
    </location>
</feature>
<proteinExistence type="predicted"/>
<reference evidence="2 3" key="1">
    <citation type="journal article" date="2021" name="BMC Genomics">
        <title>Datura genome reveals duplications of psychoactive alkaloid biosynthetic genes and high mutation rate following tissue culture.</title>
        <authorList>
            <person name="Rajewski A."/>
            <person name="Carter-House D."/>
            <person name="Stajich J."/>
            <person name="Litt A."/>
        </authorList>
    </citation>
    <scope>NUCLEOTIDE SEQUENCE [LARGE SCALE GENOMIC DNA]</scope>
    <source>
        <strain evidence="2">AR-01</strain>
    </source>
</reference>
<name>A0ABS8UJ88_DATST</name>
<dbReference type="InterPro" id="IPR038947">
    <property type="entry name" value="At3g27210-like"/>
</dbReference>
<feature type="compositionally biased region" description="Basic and acidic residues" evidence="1">
    <location>
        <begin position="146"/>
        <end position="163"/>
    </location>
</feature>
<dbReference type="Proteomes" id="UP000823775">
    <property type="component" value="Unassembled WGS sequence"/>
</dbReference>
<dbReference type="PANTHER" id="PTHR34280">
    <property type="entry name" value="OS01G0920100 PROTEIN"/>
    <property type="match status" value="1"/>
</dbReference>
<dbReference type="PANTHER" id="PTHR34280:SF5">
    <property type="entry name" value="DSR6"/>
    <property type="match status" value="1"/>
</dbReference>
<feature type="compositionally biased region" description="Basic and acidic residues" evidence="1">
    <location>
        <begin position="34"/>
        <end position="46"/>
    </location>
</feature>
<gene>
    <name evidence="2" type="ORF">HAX54_016667</name>
</gene>
<evidence type="ECO:0000313" key="3">
    <source>
        <dbReference type="Proteomes" id="UP000823775"/>
    </source>
</evidence>
<feature type="region of interest" description="Disordered" evidence="1">
    <location>
        <begin position="96"/>
        <end position="213"/>
    </location>
</feature>
<feature type="region of interest" description="Disordered" evidence="1">
    <location>
        <begin position="28"/>
        <end position="57"/>
    </location>
</feature>
<feature type="compositionally biased region" description="Polar residues" evidence="1">
    <location>
        <begin position="99"/>
        <end position="108"/>
    </location>
</feature>
<sequence length="237" mass="25886">MGSSASVHKDPKSTMKLRLVFASKTDKLVSPSPIKDKPLDNGEIKLPDPQIKSQRSPVVPVKSFSDYGSKEETFFDSQAWLESDCDDDFFSVKGDFTPSLGNTPSRGNTPVHRGMLAGNLLGNRTSFVERPPASLPQSSPRHKRKNLLELFKESSRNRNPNEHDAEDNQNGQAADLQLPPKSTSSTPYVPVSSGKSTPVGKFKSKAKSPRSVQCCLPRLNASFREGRKSMSPANSVG</sequence>
<dbReference type="EMBL" id="JACEIK010002082">
    <property type="protein sequence ID" value="MCD9558958.1"/>
    <property type="molecule type" value="Genomic_DNA"/>
</dbReference>
<accession>A0ABS8UJ88</accession>
<keyword evidence="3" id="KW-1185">Reference proteome</keyword>
<protein>
    <submittedName>
        <fullName evidence="2">Uncharacterized protein</fullName>
    </submittedName>
</protein>
<organism evidence="2 3">
    <name type="scientific">Datura stramonium</name>
    <name type="common">Jimsonweed</name>
    <name type="synonym">Common thornapple</name>
    <dbReference type="NCBI Taxonomy" id="4076"/>
    <lineage>
        <taxon>Eukaryota</taxon>
        <taxon>Viridiplantae</taxon>
        <taxon>Streptophyta</taxon>
        <taxon>Embryophyta</taxon>
        <taxon>Tracheophyta</taxon>
        <taxon>Spermatophyta</taxon>
        <taxon>Magnoliopsida</taxon>
        <taxon>eudicotyledons</taxon>
        <taxon>Gunneridae</taxon>
        <taxon>Pentapetalae</taxon>
        <taxon>asterids</taxon>
        <taxon>lamiids</taxon>
        <taxon>Solanales</taxon>
        <taxon>Solanaceae</taxon>
        <taxon>Solanoideae</taxon>
        <taxon>Datureae</taxon>
        <taxon>Datura</taxon>
    </lineage>
</organism>
<evidence type="ECO:0000256" key="1">
    <source>
        <dbReference type="SAM" id="MobiDB-lite"/>
    </source>
</evidence>